<evidence type="ECO:0000313" key="4">
    <source>
        <dbReference type="Proteomes" id="UP001596011"/>
    </source>
</evidence>
<feature type="region of interest" description="Disordered" evidence="2">
    <location>
        <begin position="81"/>
        <end position="105"/>
    </location>
</feature>
<name>A0ABV9HI62_9MICO</name>
<feature type="compositionally biased region" description="Basic and acidic residues" evidence="2">
    <location>
        <begin position="90"/>
        <end position="104"/>
    </location>
</feature>
<dbReference type="Proteomes" id="UP001596011">
    <property type="component" value="Unassembled WGS sequence"/>
</dbReference>
<proteinExistence type="predicted"/>
<organism evidence="3 4">
    <name type="scientific">Promicromonospora alba</name>
    <dbReference type="NCBI Taxonomy" id="1616110"/>
    <lineage>
        <taxon>Bacteria</taxon>
        <taxon>Bacillati</taxon>
        <taxon>Actinomycetota</taxon>
        <taxon>Actinomycetes</taxon>
        <taxon>Micrococcales</taxon>
        <taxon>Promicromonosporaceae</taxon>
        <taxon>Promicromonospora</taxon>
    </lineage>
</organism>
<evidence type="ECO:0000313" key="3">
    <source>
        <dbReference type="EMBL" id="MFC4629593.1"/>
    </source>
</evidence>
<accession>A0ABV9HI62</accession>
<gene>
    <name evidence="3" type="ORF">ACFO6V_15205</name>
</gene>
<keyword evidence="1" id="KW-0175">Coiled coil</keyword>
<feature type="coiled-coil region" evidence="1">
    <location>
        <begin position="3"/>
        <end position="37"/>
    </location>
</feature>
<comment type="caution">
    <text evidence="3">The sequence shown here is derived from an EMBL/GenBank/DDBJ whole genome shotgun (WGS) entry which is preliminary data.</text>
</comment>
<reference evidence="4" key="1">
    <citation type="journal article" date="2019" name="Int. J. Syst. Evol. Microbiol.">
        <title>The Global Catalogue of Microorganisms (GCM) 10K type strain sequencing project: providing services to taxonomists for standard genome sequencing and annotation.</title>
        <authorList>
            <consortium name="The Broad Institute Genomics Platform"/>
            <consortium name="The Broad Institute Genome Sequencing Center for Infectious Disease"/>
            <person name="Wu L."/>
            <person name="Ma J."/>
        </authorList>
    </citation>
    <scope>NUCLEOTIDE SEQUENCE [LARGE SCALE GENOMIC DNA]</scope>
    <source>
        <strain evidence="4">CCUG 42722</strain>
    </source>
</reference>
<dbReference type="EMBL" id="JBHSFI010000005">
    <property type="protein sequence ID" value="MFC4629593.1"/>
    <property type="molecule type" value="Genomic_DNA"/>
</dbReference>
<dbReference type="RefSeq" id="WP_377136648.1">
    <property type="nucleotide sequence ID" value="NZ_JBHSFI010000005.1"/>
</dbReference>
<keyword evidence="4" id="KW-1185">Reference proteome</keyword>
<evidence type="ECO:0000256" key="2">
    <source>
        <dbReference type="SAM" id="MobiDB-lite"/>
    </source>
</evidence>
<protein>
    <submittedName>
        <fullName evidence="3">Uncharacterized protein</fullName>
    </submittedName>
</protein>
<evidence type="ECO:0000256" key="1">
    <source>
        <dbReference type="SAM" id="Coils"/>
    </source>
</evidence>
<sequence>MTIEEYQKESEQIADRLMAAIEEVDRYQDDIIASENRFVNAESHDLEDHPWQYWQWHGTIVLAANADVTPEQAADRMAEVLESEGWTADEPTRHETTGKYEYRRPGGQSDDGWYVELGFWTDQPPVPQNLSVIVVSPSTDRTAADS</sequence>